<dbReference type="Proteomes" id="UP001353858">
    <property type="component" value="Unassembled WGS sequence"/>
</dbReference>
<feature type="region of interest" description="Disordered" evidence="1">
    <location>
        <begin position="1"/>
        <end position="27"/>
    </location>
</feature>
<reference evidence="3" key="1">
    <citation type="submission" date="2023-01" db="EMBL/GenBank/DDBJ databases">
        <title>Key to firefly adult light organ development and bioluminescence: homeobox transcription factors regulate luciferase expression and transportation to peroxisome.</title>
        <authorList>
            <person name="Fu X."/>
        </authorList>
    </citation>
    <scope>NUCLEOTIDE SEQUENCE [LARGE SCALE GENOMIC DNA]</scope>
</reference>
<evidence type="ECO:0000313" key="3">
    <source>
        <dbReference type="Proteomes" id="UP001353858"/>
    </source>
</evidence>
<name>A0AAN7PB93_9COLE</name>
<accession>A0AAN7PB93</accession>
<evidence type="ECO:0000256" key="1">
    <source>
        <dbReference type="SAM" id="MobiDB-lite"/>
    </source>
</evidence>
<comment type="caution">
    <text evidence="2">The sequence shown here is derived from an EMBL/GenBank/DDBJ whole genome shotgun (WGS) entry which is preliminary data.</text>
</comment>
<keyword evidence="3" id="KW-1185">Reference proteome</keyword>
<dbReference type="EMBL" id="JARPUR010000003">
    <property type="protein sequence ID" value="KAK4880778.1"/>
    <property type="molecule type" value="Genomic_DNA"/>
</dbReference>
<proteinExistence type="predicted"/>
<evidence type="ECO:0000313" key="2">
    <source>
        <dbReference type="EMBL" id="KAK4880778.1"/>
    </source>
</evidence>
<gene>
    <name evidence="2" type="ORF">RN001_008924</name>
</gene>
<sequence length="131" mass="15564">MVKDQANYKENQNNTIRKTRATNHKKEAEDQPYNVTYLTFQFFKSFSSLAYYSLIRPGFKKGDPQVTDIRCLRYNPSGFIEFKLIYNKDCKILPKRRKDEVFNKNVSASNIPCLYKENLKIEKKSLIICRY</sequence>
<dbReference type="AlphaFoldDB" id="A0AAN7PB93"/>
<organism evidence="2 3">
    <name type="scientific">Aquatica leii</name>
    <dbReference type="NCBI Taxonomy" id="1421715"/>
    <lineage>
        <taxon>Eukaryota</taxon>
        <taxon>Metazoa</taxon>
        <taxon>Ecdysozoa</taxon>
        <taxon>Arthropoda</taxon>
        <taxon>Hexapoda</taxon>
        <taxon>Insecta</taxon>
        <taxon>Pterygota</taxon>
        <taxon>Neoptera</taxon>
        <taxon>Endopterygota</taxon>
        <taxon>Coleoptera</taxon>
        <taxon>Polyphaga</taxon>
        <taxon>Elateriformia</taxon>
        <taxon>Elateroidea</taxon>
        <taxon>Lampyridae</taxon>
        <taxon>Luciolinae</taxon>
        <taxon>Aquatica</taxon>
    </lineage>
</organism>
<protein>
    <submittedName>
        <fullName evidence="2">Uncharacterized protein</fullName>
    </submittedName>
</protein>